<feature type="region of interest" description="Disordered" evidence="1">
    <location>
        <begin position="168"/>
        <end position="188"/>
    </location>
</feature>
<feature type="chain" id="PRO_5002846968" description="Lipoprotein" evidence="2">
    <location>
        <begin position="24"/>
        <end position="188"/>
    </location>
</feature>
<evidence type="ECO:0000313" key="4">
    <source>
        <dbReference type="Proteomes" id="UP000007730"/>
    </source>
</evidence>
<gene>
    <name evidence="3" type="ordered locus">OCA5_c23640</name>
</gene>
<dbReference type="eggNOG" id="ENOG5030VKY">
    <property type="taxonomic scope" value="Bacteria"/>
</dbReference>
<evidence type="ECO:0000256" key="2">
    <source>
        <dbReference type="SAM" id="SignalP"/>
    </source>
</evidence>
<dbReference type="HOGENOM" id="CLU_132502_0_0_5"/>
<evidence type="ECO:0000313" key="3">
    <source>
        <dbReference type="EMBL" id="AEI07061.1"/>
    </source>
</evidence>
<feature type="signal peptide" evidence="2">
    <location>
        <begin position="1"/>
        <end position="23"/>
    </location>
</feature>
<reference evidence="3 4" key="1">
    <citation type="journal article" date="2011" name="J. Bacteriol.">
        <title>Complete genome sequences of the chemolithoautotrophic Oligotropha carboxidovorans strains OM4 and OM5.</title>
        <authorList>
            <person name="Volland S."/>
            <person name="Rachinger M."/>
            <person name="Strittmatter A."/>
            <person name="Daniel R."/>
            <person name="Gottschalk G."/>
            <person name="Meyer O."/>
        </authorList>
    </citation>
    <scope>NUCLEOTIDE SEQUENCE [LARGE SCALE GENOMIC DNA]</scope>
    <source>
        <strain evidence="4">ATCC 49405 / DSM 1227 / KCTC 32145 / OM5</strain>
    </source>
</reference>
<dbReference type="KEGG" id="ocg:OCA5_c23640"/>
<dbReference type="Proteomes" id="UP000007730">
    <property type="component" value="Chromosome"/>
</dbReference>
<name>B6JEP7_AFIC5</name>
<dbReference type="RefSeq" id="WP_012562798.1">
    <property type="nucleotide sequence ID" value="NC_011386.1"/>
</dbReference>
<evidence type="ECO:0008006" key="5">
    <source>
        <dbReference type="Google" id="ProtNLM"/>
    </source>
</evidence>
<dbReference type="PATRIC" id="fig|504832.7.peg.2490"/>
<organism evidence="3 4">
    <name type="scientific">Afipia carboxidovorans (strain ATCC 49405 / DSM 1227 / KCTC 32145 / OM5)</name>
    <name type="common">Oligotropha carboxidovorans</name>
    <dbReference type="NCBI Taxonomy" id="504832"/>
    <lineage>
        <taxon>Bacteria</taxon>
        <taxon>Pseudomonadati</taxon>
        <taxon>Pseudomonadota</taxon>
        <taxon>Alphaproteobacteria</taxon>
        <taxon>Hyphomicrobiales</taxon>
        <taxon>Nitrobacteraceae</taxon>
        <taxon>Afipia</taxon>
    </lineage>
</organism>
<keyword evidence="4" id="KW-1185">Reference proteome</keyword>
<accession>B6JEP7</accession>
<dbReference type="AlphaFoldDB" id="B6JEP7"/>
<proteinExistence type="predicted"/>
<sequence>MRFKVLGLAAMVGAMVSAAPAMACYTGCNGGLFVSGAGYGCGYVASGCGVAFREHLPSLDGVSYGGPQYYYVNQGPTYTGPGNVAPVPTYQERSVSGWAAYSQPYYYGYNGGPYAHATSHYYDGAHLRGPVVYSYRWGHRKRVHRVHQRPHQQRYQKPRTRYYYTERPGVQRGTVAQRSSQRAHPHKM</sequence>
<dbReference type="OrthoDB" id="8130162at2"/>
<keyword evidence="2" id="KW-0732">Signal</keyword>
<dbReference type="KEGG" id="oca:OCAR_5639"/>
<evidence type="ECO:0000256" key="1">
    <source>
        <dbReference type="SAM" id="MobiDB-lite"/>
    </source>
</evidence>
<protein>
    <recommendedName>
        <fullName evidence="5">Lipoprotein</fullName>
    </recommendedName>
</protein>
<dbReference type="EMBL" id="CP002826">
    <property type="protein sequence ID" value="AEI07061.1"/>
    <property type="molecule type" value="Genomic_DNA"/>
</dbReference>